<keyword evidence="3 7" id="KW-0347">Helicase</keyword>
<keyword evidence="1" id="KW-0547">Nucleotide-binding</keyword>
<keyword evidence="8" id="KW-1185">Reference proteome</keyword>
<evidence type="ECO:0000313" key="8">
    <source>
        <dbReference type="Proteomes" id="UP000243217"/>
    </source>
</evidence>
<gene>
    <name evidence="7" type="ORF">THRCLA_09647</name>
</gene>
<sequence length="253" mass="29377">MYQNEKRTHDEQDQHSIARRQATKLLEKHYHTKGDHLTLLKLFQAWEALPPYEQESWCSERHLHYRAFRTAASVRSQLQDILDQVGRHITLVKSQEPTLDRVRQAVSAGYFMHGARKCLMHNVYRCLREGIAEDKAELVHIHPSSSMANMSPPEFCIYHELVHSSRGFMRYVLEVNENWLKQYKPAKHLKPSECYKLTNRNAPAAVLETEAKSSKPEDSSENTPQFVKLEPTKVTNDAVAAARARYLARKQKK</sequence>
<dbReference type="AlphaFoldDB" id="A0A1V9YV07"/>
<evidence type="ECO:0000256" key="2">
    <source>
        <dbReference type="ARBA" id="ARBA00022801"/>
    </source>
</evidence>
<evidence type="ECO:0000256" key="4">
    <source>
        <dbReference type="ARBA" id="ARBA00022840"/>
    </source>
</evidence>
<dbReference type="EMBL" id="JNBS01002691">
    <property type="protein sequence ID" value="OQR89654.1"/>
    <property type="molecule type" value="Genomic_DNA"/>
</dbReference>
<reference evidence="7 8" key="1">
    <citation type="journal article" date="2014" name="Genome Biol. Evol.">
        <title>The secreted proteins of Achlya hypogyna and Thraustotheca clavata identify the ancestral oomycete secretome and reveal gene acquisitions by horizontal gene transfer.</title>
        <authorList>
            <person name="Misner I."/>
            <person name="Blouin N."/>
            <person name="Leonard G."/>
            <person name="Richards T.A."/>
            <person name="Lane C.E."/>
        </authorList>
    </citation>
    <scope>NUCLEOTIDE SEQUENCE [LARGE SCALE GENOMIC DNA]</scope>
    <source>
        <strain evidence="7 8">ATCC 34112</strain>
    </source>
</reference>
<feature type="compositionally biased region" description="Basic and acidic residues" evidence="5">
    <location>
        <begin position="209"/>
        <end position="218"/>
    </location>
</feature>
<accession>A0A1V9YV07</accession>
<keyword evidence="4" id="KW-0067">ATP-binding</keyword>
<dbReference type="Proteomes" id="UP000243217">
    <property type="component" value="Unassembled WGS sequence"/>
</dbReference>
<dbReference type="Pfam" id="PF07717">
    <property type="entry name" value="OB_NTP_bind"/>
    <property type="match status" value="1"/>
</dbReference>
<protein>
    <submittedName>
        <fullName evidence="7">Pre-mRNA-splicing factor ATP-dependent RNA helicase</fullName>
    </submittedName>
</protein>
<dbReference type="GO" id="GO:0016787">
    <property type="term" value="F:hydrolase activity"/>
    <property type="evidence" value="ECO:0007669"/>
    <property type="project" value="UniProtKB-KW"/>
</dbReference>
<dbReference type="PANTHER" id="PTHR18934:SF91">
    <property type="entry name" value="PRE-MRNA-SPLICING FACTOR ATP-DEPENDENT RNA HELICASE PRP16"/>
    <property type="match status" value="1"/>
</dbReference>
<evidence type="ECO:0000313" key="7">
    <source>
        <dbReference type="EMBL" id="OQR89654.1"/>
    </source>
</evidence>
<feature type="domain" description="DEAD-box helicase OB fold" evidence="6">
    <location>
        <begin position="102"/>
        <end position="183"/>
    </location>
</feature>
<comment type="caution">
    <text evidence="7">The sequence shown here is derived from an EMBL/GenBank/DDBJ whole genome shotgun (WGS) entry which is preliminary data.</text>
</comment>
<dbReference type="GO" id="GO:0003723">
    <property type="term" value="F:RNA binding"/>
    <property type="evidence" value="ECO:0007669"/>
    <property type="project" value="TreeGrafter"/>
</dbReference>
<proteinExistence type="predicted"/>
<organism evidence="7 8">
    <name type="scientific">Thraustotheca clavata</name>
    <dbReference type="NCBI Taxonomy" id="74557"/>
    <lineage>
        <taxon>Eukaryota</taxon>
        <taxon>Sar</taxon>
        <taxon>Stramenopiles</taxon>
        <taxon>Oomycota</taxon>
        <taxon>Saprolegniomycetes</taxon>
        <taxon>Saprolegniales</taxon>
        <taxon>Achlyaceae</taxon>
        <taxon>Thraustotheca</taxon>
    </lineage>
</organism>
<dbReference type="GO" id="GO:0004386">
    <property type="term" value="F:helicase activity"/>
    <property type="evidence" value="ECO:0007669"/>
    <property type="project" value="UniProtKB-KW"/>
</dbReference>
<name>A0A1V9YV07_9STRA</name>
<feature type="region of interest" description="Disordered" evidence="5">
    <location>
        <begin position="208"/>
        <end position="231"/>
    </location>
</feature>
<evidence type="ECO:0000256" key="5">
    <source>
        <dbReference type="SAM" id="MobiDB-lite"/>
    </source>
</evidence>
<evidence type="ECO:0000256" key="1">
    <source>
        <dbReference type="ARBA" id="ARBA00022741"/>
    </source>
</evidence>
<keyword evidence="2" id="KW-0378">Hydrolase</keyword>
<evidence type="ECO:0000259" key="6">
    <source>
        <dbReference type="Pfam" id="PF07717"/>
    </source>
</evidence>
<evidence type="ECO:0000256" key="3">
    <source>
        <dbReference type="ARBA" id="ARBA00022806"/>
    </source>
</evidence>
<dbReference type="PANTHER" id="PTHR18934">
    <property type="entry name" value="ATP-DEPENDENT RNA HELICASE"/>
    <property type="match status" value="1"/>
</dbReference>
<dbReference type="OrthoDB" id="10253254at2759"/>
<dbReference type="GO" id="GO:0005524">
    <property type="term" value="F:ATP binding"/>
    <property type="evidence" value="ECO:0007669"/>
    <property type="project" value="UniProtKB-KW"/>
</dbReference>
<dbReference type="InterPro" id="IPR011709">
    <property type="entry name" value="DEAD-box_helicase_OB_fold"/>
</dbReference>
<dbReference type="STRING" id="74557.A0A1V9YV07"/>